<dbReference type="InterPro" id="IPR020781">
    <property type="entry name" value="ATPase_OSCP/d_CS"/>
</dbReference>
<organism evidence="9 10">
    <name type="scientific">Serinicoccus hydrothermalis</name>
    <dbReference type="NCBI Taxonomy" id="1758689"/>
    <lineage>
        <taxon>Bacteria</taxon>
        <taxon>Bacillati</taxon>
        <taxon>Actinomycetota</taxon>
        <taxon>Actinomycetes</taxon>
        <taxon>Micrococcales</taxon>
        <taxon>Ornithinimicrobiaceae</taxon>
        <taxon>Serinicoccus</taxon>
    </lineage>
</organism>
<proteinExistence type="inferred from homology"/>
<keyword evidence="8" id="KW-1003">Cell membrane</keyword>
<evidence type="ECO:0000256" key="5">
    <source>
        <dbReference type="ARBA" id="ARBA00023136"/>
    </source>
</evidence>
<keyword evidence="10" id="KW-1185">Reference proteome</keyword>
<dbReference type="InterPro" id="IPR000711">
    <property type="entry name" value="ATPase_OSCP/dsu"/>
</dbReference>
<protein>
    <recommendedName>
        <fullName evidence="8">ATP synthase subunit delta</fullName>
    </recommendedName>
    <alternativeName>
        <fullName evidence="8">ATP synthase F(1) sector subunit delta</fullName>
    </alternativeName>
    <alternativeName>
        <fullName evidence="8">F-type ATPase subunit delta</fullName>
        <shortName evidence="8">F-ATPase subunit delta</shortName>
    </alternativeName>
</protein>
<gene>
    <name evidence="8" type="primary">atpH</name>
    <name evidence="9" type="ORF">SGUI_1251</name>
</gene>
<dbReference type="KEGG" id="serj:SGUI_1251"/>
<accession>A0A1B1NB42</accession>
<evidence type="ECO:0000313" key="9">
    <source>
        <dbReference type="EMBL" id="ANS78647.1"/>
    </source>
</evidence>
<keyword evidence="4 8" id="KW-0406">Ion transport</keyword>
<keyword evidence="6 8" id="KW-0139">CF(1)</keyword>
<evidence type="ECO:0000313" key="10">
    <source>
        <dbReference type="Proteomes" id="UP000092482"/>
    </source>
</evidence>
<keyword evidence="2 8" id="KW-0813">Transport</keyword>
<dbReference type="GO" id="GO:0045259">
    <property type="term" value="C:proton-transporting ATP synthase complex"/>
    <property type="evidence" value="ECO:0007669"/>
    <property type="project" value="UniProtKB-KW"/>
</dbReference>
<dbReference type="Pfam" id="PF00213">
    <property type="entry name" value="OSCP"/>
    <property type="match status" value="1"/>
</dbReference>
<keyword evidence="3 8" id="KW-0375">Hydrogen ion transport</keyword>
<comment type="similarity">
    <text evidence="8">Belongs to the ATPase delta chain family.</text>
</comment>
<dbReference type="EMBL" id="CP014989">
    <property type="protein sequence ID" value="ANS78647.1"/>
    <property type="molecule type" value="Genomic_DNA"/>
</dbReference>
<dbReference type="PROSITE" id="PS00389">
    <property type="entry name" value="ATPASE_DELTA"/>
    <property type="match status" value="1"/>
</dbReference>
<dbReference type="NCBIfam" id="NF009967">
    <property type="entry name" value="PRK13430.1"/>
    <property type="match status" value="1"/>
</dbReference>
<comment type="function">
    <text evidence="8">F(1)F(0) ATP synthase produces ATP from ADP in the presence of a proton or sodium gradient. F-type ATPases consist of two structural domains, F(1) containing the extramembraneous catalytic core and F(0) containing the membrane proton channel, linked together by a central stalk and a peripheral stalk. During catalysis, ATP synthesis in the catalytic domain of F(1) is coupled via a rotary mechanism of the central stalk subunits to proton translocation.</text>
</comment>
<dbReference type="GO" id="GO:0046933">
    <property type="term" value="F:proton-transporting ATP synthase activity, rotational mechanism"/>
    <property type="evidence" value="ECO:0007669"/>
    <property type="project" value="UniProtKB-UniRule"/>
</dbReference>
<dbReference type="AlphaFoldDB" id="A0A1B1NB42"/>
<evidence type="ECO:0000256" key="8">
    <source>
        <dbReference type="HAMAP-Rule" id="MF_01416"/>
    </source>
</evidence>
<dbReference type="PATRIC" id="fig|1758689.4.peg.1292"/>
<comment type="subcellular location">
    <subcellularLocation>
        <location evidence="8">Cell membrane</location>
        <topology evidence="8">Peripheral membrane protein</topology>
    </subcellularLocation>
    <subcellularLocation>
        <location evidence="1">Membrane</location>
    </subcellularLocation>
</comment>
<evidence type="ECO:0000256" key="2">
    <source>
        <dbReference type="ARBA" id="ARBA00022448"/>
    </source>
</evidence>
<evidence type="ECO:0000256" key="4">
    <source>
        <dbReference type="ARBA" id="ARBA00023065"/>
    </source>
</evidence>
<dbReference type="STRING" id="1758689.SGUI_1251"/>
<evidence type="ECO:0000256" key="1">
    <source>
        <dbReference type="ARBA" id="ARBA00004370"/>
    </source>
</evidence>
<keyword evidence="5 8" id="KW-0472">Membrane</keyword>
<keyword evidence="7 8" id="KW-0066">ATP synthesis</keyword>
<evidence type="ECO:0000256" key="6">
    <source>
        <dbReference type="ARBA" id="ARBA00023196"/>
    </source>
</evidence>
<reference evidence="9 10" key="1">
    <citation type="submission" date="2016-03" db="EMBL/GenBank/DDBJ databases">
        <title>Shallow-sea hydrothermal system.</title>
        <authorList>
            <person name="Tang K."/>
        </authorList>
    </citation>
    <scope>NUCLEOTIDE SEQUENCE [LARGE SCALE GENOMIC DNA]</scope>
    <source>
        <strain evidence="9 10">JLT9</strain>
    </source>
</reference>
<dbReference type="GO" id="GO:0005886">
    <property type="term" value="C:plasma membrane"/>
    <property type="evidence" value="ECO:0007669"/>
    <property type="project" value="UniProtKB-SubCell"/>
</dbReference>
<dbReference type="HAMAP" id="MF_01416">
    <property type="entry name" value="ATP_synth_delta_bact"/>
    <property type="match status" value="1"/>
</dbReference>
<sequence>MDSAYRRSLHGAREGLHEVLEHDGGSVDPARVGEDLWALARLVDGNAVLARTLADPSREGSERAAITERLLSGKIGDGALHAAKATVSQRWSGVTDLATALERVSVEAQLVHAQRAGRLDQVEDELFRFSRIVESTPDLQSALGDRRAPVAAKRSLVERLLSVKAAPETVTLAAQAAVGVRGARVERTLVAYLEQAAELQDQVTAVVTTAIPLRPEQEESLRSTLSRQYGRTVHTNVVIDPDVVGGIRVEIGDEVIDGTVSHRLDQARRLMAG</sequence>
<dbReference type="Proteomes" id="UP000092482">
    <property type="component" value="Chromosome"/>
</dbReference>
<evidence type="ECO:0000256" key="7">
    <source>
        <dbReference type="ARBA" id="ARBA00023310"/>
    </source>
</evidence>
<dbReference type="OrthoDB" id="5242917at2"/>
<dbReference type="RefSeq" id="WP_066637718.1">
    <property type="nucleotide sequence ID" value="NZ_CP014989.1"/>
</dbReference>
<dbReference type="PANTHER" id="PTHR11910">
    <property type="entry name" value="ATP SYNTHASE DELTA CHAIN"/>
    <property type="match status" value="1"/>
</dbReference>
<name>A0A1B1NB42_9MICO</name>
<comment type="function">
    <text evidence="8">This protein is part of the stalk that links CF(0) to CF(1). It either transmits conformational changes from CF(0) to CF(1) or is implicated in proton conduction.</text>
</comment>
<evidence type="ECO:0000256" key="3">
    <source>
        <dbReference type="ARBA" id="ARBA00022781"/>
    </source>
</evidence>